<keyword evidence="2 5" id="KW-0812">Transmembrane</keyword>
<dbReference type="Pfam" id="PF07291">
    <property type="entry name" value="MauE"/>
    <property type="match status" value="1"/>
</dbReference>
<dbReference type="InterPro" id="IPR009908">
    <property type="entry name" value="Methylamine_util_MauE"/>
</dbReference>
<dbReference type="STRING" id="1560234.SP90_11825"/>
<evidence type="ECO:0000256" key="3">
    <source>
        <dbReference type="ARBA" id="ARBA00022989"/>
    </source>
</evidence>
<keyword evidence="8" id="KW-1185">Reference proteome</keyword>
<evidence type="ECO:0000256" key="2">
    <source>
        <dbReference type="ARBA" id="ARBA00022692"/>
    </source>
</evidence>
<gene>
    <name evidence="7" type="ORF">SP90_11825</name>
</gene>
<feature type="transmembrane region" description="Helical" evidence="5">
    <location>
        <begin position="132"/>
        <end position="151"/>
    </location>
</feature>
<comment type="subcellular location">
    <subcellularLocation>
        <location evidence="1">Membrane</location>
        <topology evidence="1">Multi-pass membrane protein</topology>
    </subcellularLocation>
</comment>
<organism evidence="7 8">
    <name type="scientific">Halodesulfovibrio spirochaetisodalis</name>
    <dbReference type="NCBI Taxonomy" id="1560234"/>
    <lineage>
        <taxon>Bacteria</taxon>
        <taxon>Pseudomonadati</taxon>
        <taxon>Thermodesulfobacteriota</taxon>
        <taxon>Desulfovibrionia</taxon>
        <taxon>Desulfovibrionales</taxon>
        <taxon>Desulfovibrionaceae</taxon>
        <taxon>Halodesulfovibrio</taxon>
    </lineage>
</organism>
<dbReference type="GO" id="GO:0016020">
    <property type="term" value="C:membrane"/>
    <property type="evidence" value="ECO:0007669"/>
    <property type="project" value="UniProtKB-SubCell"/>
</dbReference>
<accession>A0A1B7XB28</accession>
<feature type="transmembrane region" description="Helical" evidence="5">
    <location>
        <begin position="54"/>
        <end position="77"/>
    </location>
</feature>
<protein>
    <submittedName>
        <fullName evidence="7">Methylamine utilization protein MauE</fullName>
    </submittedName>
</protein>
<keyword evidence="3 5" id="KW-1133">Transmembrane helix</keyword>
<evidence type="ECO:0000256" key="4">
    <source>
        <dbReference type="ARBA" id="ARBA00023136"/>
    </source>
</evidence>
<keyword evidence="4 5" id="KW-0472">Membrane</keyword>
<dbReference type="Proteomes" id="UP000091979">
    <property type="component" value="Unassembled WGS sequence"/>
</dbReference>
<evidence type="ECO:0000313" key="7">
    <source>
        <dbReference type="EMBL" id="OBQ46572.1"/>
    </source>
</evidence>
<name>A0A1B7XB28_9BACT</name>
<comment type="caution">
    <text evidence="7">The sequence shown here is derived from an EMBL/GenBank/DDBJ whole genome shotgun (WGS) entry which is preliminary data.</text>
</comment>
<dbReference type="UniPathway" id="UPA00895"/>
<evidence type="ECO:0000256" key="1">
    <source>
        <dbReference type="ARBA" id="ARBA00004141"/>
    </source>
</evidence>
<sequence>MSVSNNTVLRVFQRPVFVLAVRIFLGGVFIYAGASKFWDLRGFALIIEEFDLVPLWLLPYVAVGLPSLEVLAGAGLVLNVRGSLAAVTGMTVLFMGVLGYAMYEGLVIADCGCFSPGELPAGYDDGSALKDAFIRDAGLLLACCFLFVSSIQKRSAEKIL</sequence>
<feature type="transmembrane region" description="Helical" evidence="5">
    <location>
        <begin position="16"/>
        <end position="34"/>
    </location>
</feature>
<evidence type="ECO:0000259" key="6">
    <source>
        <dbReference type="Pfam" id="PF07291"/>
    </source>
</evidence>
<dbReference type="EMBL" id="JXMS01000021">
    <property type="protein sequence ID" value="OBQ46572.1"/>
    <property type="molecule type" value="Genomic_DNA"/>
</dbReference>
<dbReference type="PATRIC" id="fig|1560234.3.peg.1458"/>
<feature type="transmembrane region" description="Helical" evidence="5">
    <location>
        <begin position="84"/>
        <end position="103"/>
    </location>
</feature>
<dbReference type="GO" id="GO:0030416">
    <property type="term" value="P:methylamine metabolic process"/>
    <property type="evidence" value="ECO:0007669"/>
    <property type="project" value="InterPro"/>
</dbReference>
<dbReference type="RefSeq" id="WP_066856365.1">
    <property type="nucleotide sequence ID" value="NZ_JXMS01000021.1"/>
</dbReference>
<evidence type="ECO:0000313" key="8">
    <source>
        <dbReference type="Proteomes" id="UP000091979"/>
    </source>
</evidence>
<dbReference type="AlphaFoldDB" id="A0A1B7XB28"/>
<proteinExistence type="predicted"/>
<dbReference type="OrthoDB" id="5460602at2"/>
<reference evidence="7 8" key="1">
    <citation type="submission" date="2015-01" db="EMBL/GenBank/DDBJ databases">
        <title>Desulfovibrio sp. JC271 draft genome sequence.</title>
        <authorList>
            <person name="Shivani Y."/>
            <person name="Subhash Y."/>
            <person name="Sasikala C."/>
            <person name="Ramana C.V."/>
        </authorList>
    </citation>
    <scope>NUCLEOTIDE SEQUENCE [LARGE SCALE GENOMIC DNA]</scope>
    <source>
        <strain evidence="7 8">JC271</strain>
    </source>
</reference>
<evidence type="ECO:0000256" key="5">
    <source>
        <dbReference type="SAM" id="Phobius"/>
    </source>
</evidence>
<feature type="domain" description="Methylamine utilisation protein MauE" evidence="6">
    <location>
        <begin position="16"/>
        <end position="147"/>
    </location>
</feature>